<comment type="caution">
    <text evidence="1">The sequence shown here is derived from an EMBL/GenBank/DDBJ whole genome shotgun (WGS) entry which is preliminary data.</text>
</comment>
<proteinExistence type="predicted"/>
<dbReference type="AlphaFoldDB" id="A0AA36HC07"/>
<reference evidence="1" key="1">
    <citation type="submission" date="2023-07" db="EMBL/GenBank/DDBJ databases">
        <authorList>
            <consortium name="CYATHOMIX"/>
        </authorList>
    </citation>
    <scope>NUCLEOTIDE SEQUENCE</scope>
    <source>
        <strain evidence="1">N/A</strain>
    </source>
</reference>
<organism evidence="1 2">
    <name type="scientific">Cylicocyclus nassatus</name>
    <name type="common">Nematode worm</name>
    <dbReference type="NCBI Taxonomy" id="53992"/>
    <lineage>
        <taxon>Eukaryota</taxon>
        <taxon>Metazoa</taxon>
        <taxon>Ecdysozoa</taxon>
        <taxon>Nematoda</taxon>
        <taxon>Chromadorea</taxon>
        <taxon>Rhabditida</taxon>
        <taxon>Rhabditina</taxon>
        <taxon>Rhabditomorpha</taxon>
        <taxon>Strongyloidea</taxon>
        <taxon>Strongylidae</taxon>
        <taxon>Cylicocyclus</taxon>
    </lineage>
</organism>
<keyword evidence="2" id="KW-1185">Reference proteome</keyword>
<evidence type="ECO:0000313" key="2">
    <source>
        <dbReference type="Proteomes" id="UP001176961"/>
    </source>
</evidence>
<name>A0AA36HC07_CYLNA</name>
<gene>
    <name evidence="1" type="ORF">CYNAS_LOCUS19438</name>
</gene>
<sequence>MFFHFILFARQSRQMIIHHEDMCLLMLAVLANLWVVSSKWMIGDYYMEKCDPNAGIDSGSDLFVAKAHVITVNKESRQKTHNFYTTECIHGIFEKDKYPVNWNLSAYEEYYDRLLNNSELVLAILVGRNGTNRKNDNRVVFHHADYKECVGDKNETGTESDFSSMYFKSPFRPGRIVIDIYEDTSRKRHLSTLLDYKPPQDCYATGSWIANEGLYLLDVTTQEWYPIYYDIWSEPVFIF</sequence>
<protein>
    <submittedName>
        <fullName evidence="1">Uncharacterized protein</fullName>
    </submittedName>
</protein>
<evidence type="ECO:0000313" key="1">
    <source>
        <dbReference type="EMBL" id="CAJ0607455.1"/>
    </source>
</evidence>
<dbReference type="EMBL" id="CATQJL010000316">
    <property type="protein sequence ID" value="CAJ0607455.1"/>
    <property type="molecule type" value="Genomic_DNA"/>
</dbReference>
<accession>A0AA36HC07</accession>
<dbReference type="Proteomes" id="UP001176961">
    <property type="component" value="Unassembled WGS sequence"/>
</dbReference>